<accession>A0A2T9WTW2</accession>
<protein>
    <submittedName>
        <fullName evidence="1">Uncharacterized protein</fullName>
    </submittedName>
</protein>
<reference evidence="1 2" key="1">
    <citation type="journal article" date="2015" name="Appl. Environ. Microbiol.">
        <title>Nanoarchaeota, Their Sulfolobales Host, and Nanoarchaeota Virus Distribution across Yellowstone National Park Hot Springs.</title>
        <authorList>
            <person name="Munson-McGee J.H."/>
            <person name="Field E.K."/>
            <person name="Bateson M."/>
            <person name="Rooney C."/>
            <person name="Stepanauskas R."/>
            <person name="Young M.J."/>
        </authorList>
    </citation>
    <scope>NUCLEOTIDE SEQUENCE [LARGE SCALE GENOMIC DNA]</scope>
    <source>
        <strain evidence="1">SCGC AB-777_O03</strain>
    </source>
</reference>
<proteinExistence type="predicted"/>
<name>A0A2T9WTW2_NANST</name>
<dbReference type="AlphaFoldDB" id="A0A2T9WTW2"/>
<dbReference type="EMBL" id="QEFH01000009">
    <property type="protein sequence ID" value="PVU71252.1"/>
    <property type="molecule type" value="Genomic_DNA"/>
</dbReference>
<organism evidence="1 2">
    <name type="scientific">Nanobsidianus stetteri</name>
    <dbReference type="NCBI Taxonomy" id="1294122"/>
    <lineage>
        <taxon>Archaea</taxon>
        <taxon>Nanobdellota</taxon>
        <taxon>Candidatus Nanoarchaeia</taxon>
        <taxon>Nanoarchaeales</taxon>
        <taxon>Nanopusillaceae</taxon>
        <taxon>Candidatus Nanobsidianus</taxon>
    </lineage>
</organism>
<sequence>MNDERLLVVALTLYLGELSKIVNGLNQHYSRLQKALDSEQIKDEATKELLEEVMIFIKTEIDSLKNTYKASKNIYKELIRNTSNTKQDLSKNSH</sequence>
<evidence type="ECO:0000313" key="1">
    <source>
        <dbReference type="EMBL" id="PVU71252.1"/>
    </source>
</evidence>
<evidence type="ECO:0000313" key="2">
    <source>
        <dbReference type="Proteomes" id="UP000245908"/>
    </source>
</evidence>
<comment type="caution">
    <text evidence="1">The sequence shown here is derived from an EMBL/GenBank/DDBJ whole genome shotgun (WGS) entry which is preliminary data.</text>
</comment>
<gene>
    <name evidence="1" type="ORF">DDW05_01600</name>
</gene>
<dbReference type="Proteomes" id="UP000245908">
    <property type="component" value="Unassembled WGS sequence"/>
</dbReference>